<gene>
    <name evidence="1" type="ORF">TNIN_182851</name>
</gene>
<name>A0A8X6XGF6_9ARAC</name>
<organism evidence="1 2">
    <name type="scientific">Trichonephila inaurata madagascariensis</name>
    <dbReference type="NCBI Taxonomy" id="2747483"/>
    <lineage>
        <taxon>Eukaryota</taxon>
        <taxon>Metazoa</taxon>
        <taxon>Ecdysozoa</taxon>
        <taxon>Arthropoda</taxon>
        <taxon>Chelicerata</taxon>
        <taxon>Arachnida</taxon>
        <taxon>Araneae</taxon>
        <taxon>Araneomorphae</taxon>
        <taxon>Entelegynae</taxon>
        <taxon>Araneoidea</taxon>
        <taxon>Nephilidae</taxon>
        <taxon>Trichonephila</taxon>
        <taxon>Trichonephila inaurata</taxon>
    </lineage>
</organism>
<reference evidence="1" key="1">
    <citation type="submission" date="2020-08" db="EMBL/GenBank/DDBJ databases">
        <title>Multicomponent nature underlies the extraordinary mechanical properties of spider dragline silk.</title>
        <authorList>
            <person name="Kono N."/>
            <person name="Nakamura H."/>
            <person name="Mori M."/>
            <person name="Yoshida Y."/>
            <person name="Ohtoshi R."/>
            <person name="Malay A.D."/>
            <person name="Moran D.A.P."/>
            <person name="Tomita M."/>
            <person name="Numata K."/>
            <person name="Arakawa K."/>
        </authorList>
    </citation>
    <scope>NUCLEOTIDE SEQUENCE</scope>
</reference>
<proteinExistence type="predicted"/>
<dbReference type="Proteomes" id="UP000886998">
    <property type="component" value="Unassembled WGS sequence"/>
</dbReference>
<dbReference type="AlphaFoldDB" id="A0A8X6XGF6"/>
<evidence type="ECO:0000313" key="2">
    <source>
        <dbReference type="Proteomes" id="UP000886998"/>
    </source>
</evidence>
<keyword evidence="2" id="KW-1185">Reference proteome</keyword>
<sequence>MCVPIRLLCNKKDLEDHYAGQIGSGLTHITRALIFKRALESEEYFVDCLGAAFTFSKRRHHSTQTRSFHNNCSIQHWKIQMEYFMKGNIRHSSYSCLRIQRIGDRHVPGVIVRCLYFCPRRPVSEWLDENPTAYHLTESSAPEDQPKRRSDAFIGQMVKNPEKLLSYGDISWAV</sequence>
<protein>
    <submittedName>
        <fullName evidence="1">Uncharacterized protein</fullName>
    </submittedName>
</protein>
<accession>A0A8X6XGF6</accession>
<comment type="caution">
    <text evidence="1">The sequence shown here is derived from an EMBL/GenBank/DDBJ whole genome shotgun (WGS) entry which is preliminary data.</text>
</comment>
<evidence type="ECO:0000313" key="1">
    <source>
        <dbReference type="EMBL" id="GFY52195.1"/>
    </source>
</evidence>
<dbReference type="EMBL" id="BMAV01008535">
    <property type="protein sequence ID" value="GFY52195.1"/>
    <property type="molecule type" value="Genomic_DNA"/>
</dbReference>